<organism evidence="6 7">
    <name type="scientific">Haloplanus aerogenes</name>
    <dbReference type="NCBI Taxonomy" id="660522"/>
    <lineage>
        <taxon>Archaea</taxon>
        <taxon>Methanobacteriati</taxon>
        <taxon>Methanobacteriota</taxon>
        <taxon>Stenosarchaea group</taxon>
        <taxon>Halobacteria</taxon>
        <taxon>Halobacteriales</taxon>
        <taxon>Haloferacaceae</taxon>
        <taxon>Haloplanus</taxon>
    </lineage>
</organism>
<dbReference type="PANTHER" id="PTHR30349">
    <property type="entry name" value="PHAGE INTEGRASE-RELATED"/>
    <property type="match status" value="1"/>
</dbReference>
<keyword evidence="1" id="KW-0229">DNA integration</keyword>
<evidence type="ECO:0000256" key="3">
    <source>
        <dbReference type="ARBA" id="ARBA00023172"/>
    </source>
</evidence>
<dbReference type="EMBL" id="REFS01000011">
    <property type="protein sequence ID" value="RMB08266.1"/>
    <property type="molecule type" value="Genomic_DNA"/>
</dbReference>
<dbReference type="SUPFAM" id="SSF56349">
    <property type="entry name" value="DNA breaking-rejoining enzymes"/>
    <property type="match status" value="1"/>
</dbReference>
<evidence type="ECO:0000313" key="5">
    <source>
        <dbReference type="EMBL" id="AZH27303.1"/>
    </source>
</evidence>
<dbReference type="AlphaFoldDB" id="A0A3M0CMY7"/>
<dbReference type="PROSITE" id="PS51898">
    <property type="entry name" value="TYR_RECOMBINASE"/>
    <property type="match status" value="1"/>
</dbReference>
<dbReference type="Proteomes" id="UP000277326">
    <property type="component" value="Unassembled WGS sequence"/>
</dbReference>
<dbReference type="Gene3D" id="1.10.443.10">
    <property type="entry name" value="Intergrase catalytic core"/>
    <property type="match status" value="1"/>
</dbReference>
<dbReference type="EMBL" id="CP034146">
    <property type="protein sequence ID" value="AZH27303.1"/>
    <property type="molecule type" value="Genomic_DNA"/>
</dbReference>
<dbReference type="KEGG" id="haer:DU502_17965"/>
<reference evidence="5 8" key="2">
    <citation type="submission" date="2018-07" db="EMBL/GenBank/DDBJ databases">
        <title>Genome sequences of Haloplanus aerogenes JCM 16430T.</title>
        <authorList>
            <person name="Kim Y.B."/>
            <person name="Roh S.W."/>
        </authorList>
    </citation>
    <scope>NUCLEOTIDE SEQUENCE [LARGE SCALE GENOMIC DNA]</scope>
    <source>
        <strain evidence="5 8">JCM 16430</strain>
        <plasmid evidence="5">pJCM16430-01</plasmid>
        <plasmid evidence="8">pjcm16430-01</plasmid>
    </source>
</reference>
<proteinExistence type="predicted"/>
<evidence type="ECO:0000256" key="1">
    <source>
        <dbReference type="ARBA" id="ARBA00022908"/>
    </source>
</evidence>
<feature type="domain" description="Tyr recombinase" evidence="4">
    <location>
        <begin position="14"/>
        <end position="220"/>
    </location>
</feature>
<gene>
    <name evidence="6" type="ORF">ATH50_3596</name>
    <name evidence="5" type="ORF">DU502_17965</name>
</gene>
<keyword evidence="8" id="KW-1185">Reference proteome</keyword>
<dbReference type="CDD" id="cd00397">
    <property type="entry name" value="DNA_BRE_C"/>
    <property type="match status" value="1"/>
</dbReference>
<dbReference type="GO" id="GO:0015074">
    <property type="term" value="P:DNA integration"/>
    <property type="evidence" value="ECO:0007669"/>
    <property type="project" value="UniProtKB-KW"/>
</dbReference>
<dbReference type="PANTHER" id="PTHR30349:SF41">
    <property type="entry name" value="INTEGRASE_RECOMBINASE PROTEIN MJ0367-RELATED"/>
    <property type="match status" value="1"/>
</dbReference>
<keyword evidence="5" id="KW-0614">Plasmid</keyword>
<geneLocation type="plasmid" evidence="5">
    <name>pJCM16430-01</name>
</geneLocation>
<dbReference type="RefSeq" id="WP_121922113.1">
    <property type="nucleotide sequence ID" value="NZ_CP034146.1"/>
</dbReference>
<dbReference type="OrthoDB" id="142231at2157"/>
<dbReference type="Proteomes" id="UP000282007">
    <property type="component" value="Plasmid pJCM16430-01"/>
</dbReference>
<protein>
    <submittedName>
        <fullName evidence="6">Integrase/recombinase XerC/integrase/recombinase XerD</fullName>
    </submittedName>
    <submittedName>
        <fullName evidence="5">Site-specific integrase</fullName>
    </submittedName>
</protein>
<reference evidence="6" key="3">
    <citation type="submission" date="2018-10" db="EMBL/GenBank/DDBJ databases">
        <authorList>
            <person name="Whitman W."/>
            <person name="Huntemann M."/>
            <person name="Clum A."/>
            <person name="Pillay M."/>
            <person name="Palaniappan K."/>
            <person name="Varghese N."/>
            <person name="Mikhailova N."/>
            <person name="Stamatis D."/>
            <person name="Reddy T."/>
            <person name="Daum C."/>
            <person name="Shapiro N."/>
            <person name="Ivanova N."/>
            <person name="Kyrpides N."/>
            <person name="Woyke T."/>
        </authorList>
    </citation>
    <scope>NUCLEOTIDE SEQUENCE</scope>
    <source>
        <strain evidence="6">CGMCC 1.10124</strain>
    </source>
</reference>
<dbReference type="GO" id="GO:0006310">
    <property type="term" value="P:DNA recombination"/>
    <property type="evidence" value="ECO:0007669"/>
    <property type="project" value="UniProtKB-KW"/>
</dbReference>
<sequence>MSTETNSETQSNEQADVWLTPDQVDAMRDVAIDTGAKYLRQRNEAIITLLADTGLRNEELTQLTVEMYLRDQGELYLPKEIQKSSHNGRSDWPRSHHLELDVDGTLGTQRSLNSYLDNRWKESPYLFPSRQKEQITTRSVRNLVKRAAVEADVRPYKYENGDFGRGDPQDVHPHVLRHSLAYRLLHERDDDKFDIYFVRNRLRHASLQTTLREYDHFRTI</sequence>
<dbReference type="GeneID" id="38473213"/>
<name>A0A3M0CMY7_9EURY</name>
<dbReference type="InterPro" id="IPR011010">
    <property type="entry name" value="DNA_brk_join_enz"/>
</dbReference>
<evidence type="ECO:0000313" key="8">
    <source>
        <dbReference type="Proteomes" id="UP000282007"/>
    </source>
</evidence>
<evidence type="ECO:0000256" key="2">
    <source>
        <dbReference type="ARBA" id="ARBA00023125"/>
    </source>
</evidence>
<reference evidence="6 7" key="1">
    <citation type="journal article" date="2015" name="Stand. Genomic Sci.">
        <title>Genomic Encyclopedia of Bacterial and Archaeal Type Strains, Phase III: the genomes of soil and plant-associated and newly described type strains.</title>
        <authorList>
            <person name="Whitman W.B."/>
            <person name="Woyke T."/>
            <person name="Klenk H.P."/>
            <person name="Zhou Y."/>
            <person name="Lilburn T.G."/>
            <person name="Beck B.J."/>
            <person name="De Vos P."/>
            <person name="Vandamme P."/>
            <person name="Eisen J.A."/>
            <person name="Garrity G."/>
            <person name="Hugenholtz P."/>
            <person name="Kyrpides N.C."/>
        </authorList>
    </citation>
    <scope>NUCLEOTIDE SEQUENCE [LARGE SCALE GENOMIC DNA]</scope>
    <source>
        <strain evidence="6 7">CGMCC 1.10124</strain>
    </source>
</reference>
<dbReference type="InterPro" id="IPR002104">
    <property type="entry name" value="Integrase_catalytic"/>
</dbReference>
<dbReference type="InterPro" id="IPR050090">
    <property type="entry name" value="Tyrosine_recombinase_XerCD"/>
</dbReference>
<evidence type="ECO:0000259" key="4">
    <source>
        <dbReference type="PROSITE" id="PS51898"/>
    </source>
</evidence>
<dbReference type="Pfam" id="PF00589">
    <property type="entry name" value="Phage_integrase"/>
    <property type="match status" value="1"/>
</dbReference>
<evidence type="ECO:0000313" key="6">
    <source>
        <dbReference type="EMBL" id="RMB08266.1"/>
    </source>
</evidence>
<keyword evidence="3" id="KW-0233">DNA recombination</keyword>
<dbReference type="GO" id="GO:0003677">
    <property type="term" value="F:DNA binding"/>
    <property type="evidence" value="ECO:0007669"/>
    <property type="project" value="UniProtKB-KW"/>
</dbReference>
<keyword evidence="2" id="KW-0238">DNA-binding</keyword>
<dbReference type="InterPro" id="IPR013762">
    <property type="entry name" value="Integrase-like_cat_sf"/>
</dbReference>
<evidence type="ECO:0000313" key="7">
    <source>
        <dbReference type="Proteomes" id="UP000277326"/>
    </source>
</evidence>
<accession>A0A3M0CMY7</accession>
<geneLocation type="plasmid" evidence="8">
    <name>pjcm16430-01</name>
</geneLocation>